<accession>A0A819E114</accession>
<reference evidence="1" key="1">
    <citation type="submission" date="2021-02" db="EMBL/GenBank/DDBJ databases">
        <authorList>
            <person name="Nowell W R."/>
        </authorList>
    </citation>
    <scope>NUCLEOTIDE SEQUENCE</scope>
</reference>
<gene>
    <name evidence="1" type="ORF">OTI717_LOCUS20691</name>
</gene>
<sequence>YDPTADLIVGPIANLTVNISL</sequence>
<dbReference type="Proteomes" id="UP000663823">
    <property type="component" value="Unassembled WGS sequence"/>
</dbReference>
<comment type="caution">
    <text evidence="1">The sequence shown here is derived from an EMBL/GenBank/DDBJ whole genome shotgun (WGS) entry which is preliminary data.</text>
</comment>
<evidence type="ECO:0000313" key="1">
    <source>
        <dbReference type="EMBL" id="CAF3842839.1"/>
    </source>
</evidence>
<protein>
    <submittedName>
        <fullName evidence="1">Uncharacterized protein</fullName>
    </submittedName>
</protein>
<dbReference type="EMBL" id="CAJOAX010003227">
    <property type="protein sequence ID" value="CAF3842839.1"/>
    <property type="molecule type" value="Genomic_DNA"/>
</dbReference>
<dbReference type="AlphaFoldDB" id="A0A819E114"/>
<feature type="non-terminal residue" evidence="1">
    <location>
        <position position="1"/>
    </location>
</feature>
<proteinExistence type="predicted"/>
<evidence type="ECO:0000313" key="2">
    <source>
        <dbReference type="Proteomes" id="UP000663823"/>
    </source>
</evidence>
<organism evidence="1 2">
    <name type="scientific">Rotaria sordida</name>
    <dbReference type="NCBI Taxonomy" id="392033"/>
    <lineage>
        <taxon>Eukaryota</taxon>
        <taxon>Metazoa</taxon>
        <taxon>Spiralia</taxon>
        <taxon>Gnathifera</taxon>
        <taxon>Rotifera</taxon>
        <taxon>Eurotatoria</taxon>
        <taxon>Bdelloidea</taxon>
        <taxon>Philodinida</taxon>
        <taxon>Philodinidae</taxon>
        <taxon>Rotaria</taxon>
    </lineage>
</organism>
<name>A0A819E114_9BILA</name>